<feature type="domain" description="Pseudouridine synthase RsuA/RluA-like" evidence="1">
    <location>
        <begin position="88"/>
        <end position="220"/>
    </location>
</feature>
<dbReference type="Proteomes" id="UP000253647">
    <property type="component" value="Unassembled WGS sequence"/>
</dbReference>
<accession>A0A368XVY3</accession>
<evidence type="ECO:0000259" key="1">
    <source>
        <dbReference type="Pfam" id="PF00849"/>
    </source>
</evidence>
<dbReference type="Gene3D" id="3.30.2350.10">
    <property type="entry name" value="Pseudouridine synthase"/>
    <property type="match status" value="1"/>
</dbReference>
<dbReference type="GO" id="GO:0006396">
    <property type="term" value="P:RNA processing"/>
    <property type="evidence" value="ECO:0007669"/>
    <property type="project" value="UniProtKB-ARBA"/>
</dbReference>
<dbReference type="RefSeq" id="WP_114433980.1">
    <property type="nucleotide sequence ID" value="NZ_QPJI01000003.1"/>
</dbReference>
<organism evidence="2 3">
    <name type="scientific">Marinobacter nauticus</name>
    <name type="common">Marinobacter hydrocarbonoclasticus</name>
    <name type="synonym">Marinobacter aquaeolei</name>
    <dbReference type="NCBI Taxonomy" id="2743"/>
    <lineage>
        <taxon>Bacteria</taxon>
        <taxon>Pseudomonadati</taxon>
        <taxon>Pseudomonadota</taxon>
        <taxon>Gammaproteobacteria</taxon>
        <taxon>Pseudomonadales</taxon>
        <taxon>Marinobacteraceae</taxon>
        <taxon>Marinobacter</taxon>
    </lineage>
</organism>
<dbReference type="InterPro" id="IPR050188">
    <property type="entry name" value="RluA_PseudoU_synthase"/>
</dbReference>
<proteinExistence type="predicted"/>
<dbReference type="AlphaFoldDB" id="A0A368XVY3"/>
<dbReference type="GO" id="GO:0140098">
    <property type="term" value="F:catalytic activity, acting on RNA"/>
    <property type="evidence" value="ECO:0007669"/>
    <property type="project" value="UniProtKB-ARBA"/>
</dbReference>
<reference evidence="2 3" key="1">
    <citation type="submission" date="2018-07" db="EMBL/GenBank/DDBJ databases">
        <title>Freshwater and sediment microbial communities from various areas in North America, analyzing microbe dynamics in response to fracking.</title>
        <authorList>
            <person name="Lamendella R."/>
        </authorList>
    </citation>
    <scope>NUCLEOTIDE SEQUENCE [LARGE SCALE GENOMIC DNA]</scope>
    <source>
        <strain evidence="2 3">105B</strain>
    </source>
</reference>
<evidence type="ECO:0000313" key="3">
    <source>
        <dbReference type="Proteomes" id="UP000253647"/>
    </source>
</evidence>
<dbReference type="GO" id="GO:0009982">
    <property type="term" value="F:pseudouridine synthase activity"/>
    <property type="evidence" value="ECO:0007669"/>
    <property type="project" value="InterPro"/>
</dbReference>
<dbReference type="CDD" id="cd02869">
    <property type="entry name" value="PseudoU_synth_RluA_like"/>
    <property type="match status" value="1"/>
</dbReference>
<dbReference type="InterPro" id="IPR006145">
    <property type="entry name" value="PsdUridine_synth_RsuA/RluA"/>
</dbReference>
<dbReference type="GO" id="GO:0001522">
    <property type="term" value="P:pseudouridine synthesis"/>
    <property type="evidence" value="ECO:0007669"/>
    <property type="project" value="InterPro"/>
</dbReference>
<dbReference type="InterPro" id="IPR020103">
    <property type="entry name" value="PsdUridine_synth_cat_dom_sf"/>
</dbReference>
<dbReference type="EMBL" id="QPJI01000003">
    <property type="protein sequence ID" value="RCW72151.1"/>
    <property type="molecule type" value="Genomic_DNA"/>
</dbReference>
<dbReference type="PANTHER" id="PTHR21600">
    <property type="entry name" value="MITOCHONDRIAL RNA PSEUDOURIDINE SYNTHASE"/>
    <property type="match status" value="1"/>
</dbReference>
<dbReference type="Pfam" id="PF00849">
    <property type="entry name" value="PseudoU_synth_2"/>
    <property type="match status" value="1"/>
</dbReference>
<gene>
    <name evidence="2" type="ORF">DET61_103110</name>
</gene>
<dbReference type="GO" id="GO:0003723">
    <property type="term" value="F:RNA binding"/>
    <property type="evidence" value="ECO:0007669"/>
    <property type="project" value="InterPro"/>
</dbReference>
<comment type="caution">
    <text evidence="2">The sequence shown here is derived from an EMBL/GenBank/DDBJ whole genome shotgun (WGS) entry which is preliminary data.</text>
</comment>
<protein>
    <submittedName>
        <fullName evidence="2">tRNA pseudouridine32 synthase/23S rRNA pseudouridine746 synthase</fullName>
    </submittedName>
</protein>
<evidence type="ECO:0000313" key="2">
    <source>
        <dbReference type="EMBL" id="RCW72151.1"/>
    </source>
</evidence>
<name>A0A368XVY3_MARNT</name>
<sequence length="267" mass="29620">MRKQFDVTVDQSTTAVDALAGASGLPKQRIKDAMAKGACWWTQKGKQVRLRKAKRELKPDTRIQLFYDDQVLARKPETPTLLENKGRYSVWFKPHGLLSQGSQWGDHCSLLRLAEIELNTPCFLVHRLDADAAGLMLIAHDGKAAAALSELFAGRAMTKIYRARVAGNLMADDLRLDTPLDGKDSISRVTTLSRDEESDTTDVQVRIETGRKHQIRRHLAGIGHPIVGDRLYGAASAGGLQLTAVELAFQCPVTRKAQVFRLPEQRP</sequence>
<dbReference type="SUPFAM" id="SSF55120">
    <property type="entry name" value="Pseudouridine synthase"/>
    <property type="match status" value="1"/>
</dbReference>